<dbReference type="InterPro" id="IPR036128">
    <property type="entry name" value="Plus3-like_sf"/>
</dbReference>
<dbReference type="Gene3D" id="1.10.245.10">
    <property type="entry name" value="SWIB/MDM2 domain"/>
    <property type="match status" value="1"/>
</dbReference>
<dbReference type="InterPro" id="IPR035445">
    <property type="entry name" value="GYF-like_dom_sf"/>
</dbReference>
<dbReference type="Pfam" id="PF03126">
    <property type="entry name" value="Plus-3"/>
    <property type="match status" value="1"/>
</dbReference>
<name>A0AAW1YPB6_RUBAR</name>
<evidence type="ECO:0000259" key="4">
    <source>
        <dbReference type="PROSITE" id="PS51925"/>
    </source>
</evidence>
<sequence>MGSYTWVGEYNAVAGDVDAAAPTPRRSKRLYRAKKQEFLGWGSKPLIEFLDSIGRDTSRQISQYDVASIVADYVNQRKLLHPTKKKRIVCDERLHSLFGRKSIARIKIYDLLQQHFADNLEDDSSDSDSDSNDDVLDDEDEEPRQQRKRHKRRVAFEAPPPVPKSCFAAVIPENVKLVYLRRSVVEALLKQDEAQVFEDKVVGSFVRTKSDPNDYLQKNSHQLLQVKAILNKPISESSDCGVLLQLYGAIKDFPISMLSDDNFSKEECDDLCERIKGGLLRRPTVVELQQKVQILHEDVTKHWLVRELTYLQNLIDRANEKGWRREYPFKISTSHMQRQLLQSPEEQARLLREVPEVIADELEVETKDSSDEIEQGNLGSPGHILRGASTPICDIPVEGTGITWTSEACEDGDSLQDWQKQPTESVRKILDETNNGIVEDNKASQQPMDKHVVMTQVVDLSDDDEREELGTDRKDELPIEQLGSLMWHYFDPQGSIQGPFSIISLKRWSDSDYFPPDFKIWKTGQSSGEAVLLTDILRRNFPNKSAYQ</sequence>
<dbReference type="Pfam" id="PF02213">
    <property type="entry name" value="GYF"/>
    <property type="match status" value="1"/>
</dbReference>
<evidence type="ECO:0000256" key="1">
    <source>
        <dbReference type="SAM" id="MobiDB-lite"/>
    </source>
</evidence>
<dbReference type="InterPro" id="IPR003169">
    <property type="entry name" value="GYF"/>
</dbReference>
<keyword evidence="6" id="KW-1185">Reference proteome</keyword>
<dbReference type="SUPFAM" id="SSF47592">
    <property type="entry name" value="SWIB/MDM2 domain"/>
    <property type="match status" value="1"/>
</dbReference>
<evidence type="ECO:0000259" key="3">
    <source>
        <dbReference type="PROSITE" id="PS51360"/>
    </source>
</evidence>
<organism evidence="5 6">
    <name type="scientific">Rubus argutus</name>
    <name type="common">Southern blackberry</name>
    <dbReference type="NCBI Taxonomy" id="59490"/>
    <lineage>
        <taxon>Eukaryota</taxon>
        <taxon>Viridiplantae</taxon>
        <taxon>Streptophyta</taxon>
        <taxon>Embryophyta</taxon>
        <taxon>Tracheophyta</taxon>
        <taxon>Spermatophyta</taxon>
        <taxon>Magnoliopsida</taxon>
        <taxon>eudicotyledons</taxon>
        <taxon>Gunneridae</taxon>
        <taxon>Pentapetalae</taxon>
        <taxon>rosids</taxon>
        <taxon>fabids</taxon>
        <taxon>Rosales</taxon>
        <taxon>Rosaceae</taxon>
        <taxon>Rosoideae</taxon>
        <taxon>Rosoideae incertae sedis</taxon>
        <taxon>Rubus</taxon>
    </lineage>
</organism>
<reference evidence="5 6" key="1">
    <citation type="journal article" date="2023" name="G3 (Bethesda)">
        <title>A chromosome-length genome assembly and annotation of blackberry (Rubus argutus, cv. 'Hillquist').</title>
        <authorList>
            <person name="Bruna T."/>
            <person name="Aryal R."/>
            <person name="Dudchenko O."/>
            <person name="Sargent D.J."/>
            <person name="Mead D."/>
            <person name="Buti M."/>
            <person name="Cavallini A."/>
            <person name="Hytonen T."/>
            <person name="Andres J."/>
            <person name="Pham M."/>
            <person name="Weisz D."/>
            <person name="Mascagni F."/>
            <person name="Usai G."/>
            <person name="Natali L."/>
            <person name="Bassil N."/>
            <person name="Fernandez G.E."/>
            <person name="Lomsadze A."/>
            <person name="Armour M."/>
            <person name="Olukolu B."/>
            <person name="Poorten T."/>
            <person name="Britton C."/>
            <person name="Davik J."/>
            <person name="Ashrafi H."/>
            <person name="Aiden E.L."/>
            <person name="Borodovsky M."/>
            <person name="Worthington M."/>
        </authorList>
    </citation>
    <scope>NUCLEOTIDE SEQUENCE [LARGE SCALE GENOMIC DNA]</scope>
    <source>
        <strain evidence="5">PI 553951</strain>
    </source>
</reference>
<dbReference type="PROSITE" id="PS51360">
    <property type="entry name" value="PLUS3"/>
    <property type="match status" value="1"/>
</dbReference>
<dbReference type="PROSITE" id="PS50829">
    <property type="entry name" value="GYF"/>
    <property type="match status" value="1"/>
</dbReference>
<dbReference type="InterPro" id="IPR003121">
    <property type="entry name" value="SWIB_MDM2_domain"/>
</dbReference>
<proteinExistence type="predicted"/>
<comment type="caution">
    <text evidence="5">The sequence shown here is derived from an EMBL/GenBank/DDBJ whole genome shotgun (WGS) entry which is preliminary data.</text>
</comment>
<protein>
    <submittedName>
        <fullName evidence="5">Uncharacterized protein</fullName>
    </submittedName>
</protein>
<dbReference type="PROSITE" id="PS51925">
    <property type="entry name" value="SWIB_MDM2"/>
    <property type="match status" value="1"/>
</dbReference>
<dbReference type="SMART" id="SM00444">
    <property type="entry name" value="GYF"/>
    <property type="match status" value="1"/>
</dbReference>
<dbReference type="SUPFAM" id="SSF159042">
    <property type="entry name" value="Plus3-like"/>
    <property type="match status" value="1"/>
</dbReference>
<dbReference type="InterPro" id="IPR004343">
    <property type="entry name" value="Plus-3_dom"/>
</dbReference>
<feature type="domain" description="DM2" evidence="4">
    <location>
        <begin position="38"/>
        <end position="118"/>
    </location>
</feature>
<feature type="domain" description="Plus3" evidence="3">
    <location>
        <begin position="169"/>
        <end position="300"/>
    </location>
</feature>
<dbReference type="PANTHER" id="PTHR46851:SF11">
    <property type="entry name" value="GYF DOMAIN-CONTAINING PROTEIN"/>
    <property type="match status" value="1"/>
</dbReference>
<dbReference type="SUPFAM" id="SSF55277">
    <property type="entry name" value="GYF domain"/>
    <property type="match status" value="1"/>
</dbReference>
<dbReference type="CDD" id="cd10567">
    <property type="entry name" value="SWIB-MDM2_like"/>
    <property type="match status" value="1"/>
</dbReference>
<accession>A0AAW1YPB6</accession>
<feature type="region of interest" description="Disordered" evidence="1">
    <location>
        <begin position="364"/>
        <end position="383"/>
    </location>
</feature>
<dbReference type="EMBL" id="JBEDUW010000001">
    <property type="protein sequence ID" value="KAK9950335.1"/>
    <property type="molecule type" value="Genomic_DNA"/>
</dbReference>
<dbReference type="InterPro" id="IPR058668">
    <property type="entry name" value="NERD_dom"/>
</dbReference>
<dbReference type="GO" id="GO:0003677">
    <property type="term" value="F:DNA binding"/>
    <property type="evidence" value="ECO:0007669"/>
    <property type="project" value="InterPro"/>
</dbReference>
<dbReference type="InterPro" id="IPR045894">
    <property type="entry name" value="At5g08430-like"/>
</dbReference>
<feature type="domain" description="GYF" evidence="2">
    <location>
        <begin position="484"/>
        <end position="538"/>
    </location>
</feature>
<dbReference type="Pfam" id="PF02201">
    <property type="entry name" value="SWIB"/>
    <property type="match status" value="1"/>
</dbReference>
<dbReference type="PANTHER" id="PTHR46851">
    <property type="entry name" value="OS01G0884500 PROTEIN"/>
    <property type="match status" value="1"/>
</dbReference>
<dbReference type="Proteomes" id="UP001457282">
    <property type="component" value="Unassembled WGS sequence"/>
</dbReference>
<dbReference type="InterPro" id="IPR036885">
    <property type="entry name" value="SWIB_MDM2_dom_sf"/>
</dbReference>
<gene>
    <name evidence="5" type="ORF">M0R45_005831</name>
</gene>
<dbReference type="AlphaFoldDB" id="A0AAW1YPB6"/>
<evidence type="ECO:0000313" key="6">
    <source>
        <dbReference type="Proteomes" id="UP001457282"/>
    </source>
</evidence>
<feature type="region of interest" description="Disordered" evidence="1">
    <location>
        <begin position="120"/>
        <end position="155"/>
    </location>
</feature>
<feature type="compositionally biased region" description="Acidic residues" evidence="1">
    <location>
        <begin position="120"/>
        <end position="142"/>
    </location>
</feature>
<evidence type="ECO:0000259" key="2">
    <source>
        <dbReference type="PROSITE" id="PS50829"/>
    </source>
</evidence>
<dbReference type="SMART" id="SM00719">
    <property type="entry name" value="Plus3"/>
    <property type="match status" value="1"/>
</dbReference>
<evidence type="ECO:0000313" key="5">
    <source>
        <dbReference type="EMBL" id="KAK9950335.1"/>
    </source>
</evidence>
<dbReference type="Gene3D" id="3.30.1490.40">
    <property type="match status" value="1"/>
</dbReference>
<dbReference type="Gene3D" id="3.90.70.200">
    <property type="entry name" value="Plus-3 domain"/>
    <property type="match status" value="1"/>
</dbReference>
<dbReference type="Pfam" id="PF25980">
    <property type="entry name" value="NERD_plant"/>
    <property type="match status" value="1"/>
</dbReference>